<feature type="transmembrane region" description="Helical" evidence="8">
    <location>
        <begin position="268"/>
        <end position="288"/>
    </location>
</feature>
<comment type="subcellular location">
    <subcellularLocation>
        <location evidence="1">Cell membrane</location>
        <topology evidence="1">Multi-pass membrane protein</topology>
    </subcellularLocation>
    <subcellularLocation>
        <location evidence="7">Membrane</location>
        <topology evidence="7">Multi-pass membrane protein</topology>
    </subcellularLocation>
</comment>
<feature type="transmembrane region" description="Helical" evidence="8">
    <location>
        <begin position="241"/>
        <end position="262"/>
    </location>
</feature>
<keyword evidence="6 8" id="KW-0472">Membrane</keyword>
<protein>
    <submittedName>
        <fullName evidence="10">Multisubunit sodium/proton antiporter, MrpD subunit</fullName>
    </submittedName>
</protein>
<dbReference type="InterPro" id="IPR001750">
    <property type="entry name" value="ND/Mrp_TM"/>
</dbReference>
<dbReference type="AlphaFoldDB" id="A0A1G5FIC0"/>
<dbReference type="STRING" id="381306.AN478_04020"/>
<keyword evidence="11" id="KW-1185">Reference proteome</keyword>
<dbReference type="EMBL" id="FMUN01000005">
    <property type="protein sequence ID" value="SCY38953.1"/>
    <property type="molecule type" value="Genomic_DNA"/>
</dbReference>
<dbReference type="GO" id="GO:0042773">
    <property type="term" value="P:ATP synthesis coupled electron transport"/>
    <property type="evidence" value="ECO:0007669"/>
    <property type="project" value="InterPro"/>
</dbReference>
<dbReference type="InterPro" id="IPR050586">
    <property type="entry name" value="CPA3_Na-H_Antiporter_D"/>
</dbReference>
<dbReference type="PRINTS" id="PR01437">
    <property type="entry name" value="NUOXDRDTASE4"/>
</dbReference>
<proteinExistence type="inferred from homology"/>
<feature type="transmembrane region" description="Helical" evidence="8">
    <location>
        <begin position="371"/>
        <end position="392"/>
    </location>
</feature>
<feature type="transmembrane region" description="Helical" evidence="8">
    <location>
        <begin position="456"/>
        <end position="476"/>
    </location>
</feature>
<dbReference type="GO" id="GO:0008137">
    <property type="term" value="F:NADH dehydrogenase (ubiquinone) activity"/>
    <property type="evidence" value="ECO:0007669"/>
    <property type="project" value="InterPro"/>
</dbReference>
<feature type="transmembrane region" description="Helical" evidence="8">
    <location>
        <begin position="73"/>
        <end position="93"/>
    </location>
</feature>
<accession>A0A1G5FIC0</accession>
<evidence type="ECO:0000256" key="3">
    <source>
        <dbReference type="ARBA" id="ARBA00022475"/>
    </source>
</evidence>
<dbReference type="InterPro" id="IPR003918">
    <property type="entry name" value="NADH_UbQ_OxRdtase"/>
</dbReference>
<keyword evidence="5 8" id="KW-1133">Transmembrane helix</keyword>
<evidence type="ECO:0000256" key="2">
    <source>
        <dbReference type="ARBA" id="ARBA00005346"/>
    </source>
</evidence>
<evidence type="ECO:0000313" key="10">
    <source>
        <dbReference type="EMBL" id="SCY38953.1"/>
    </source>
</evidence>
<evidence type="ECO:0000256" key="4">
    <source>
        <dbReference type="ARBA" id="ARBA00022692"/>
    </source>
</evidence>
<keyword evidence="3" id="KW-1003">Cell membrane</keyword>
<name>A0A1G5FIC0_9GAMM</name>
<feature type="transmembrane region" description="Helical" evidence="8">
    <location>
        <begin position="412"/>
        <end position="435"/>
    </location>
</feature>
<evidence type="ECO:0000313" key="11">
    <source>
        <dbReference type="Proteomes" id="UP000183104"/>
    </source>
</evidence>
<evidence type="ECO:0000256" key="5">
    <source>
        <dbReference type="ARBA" id="ARBA00022989"/>
    </source>
</evidence>
<dbReference type="GO" id="GO:0005886">
    <property type="term" value="C:plasma membrane"/>
    <property type="evidence" value="ECO:0007669"/>
    <property type="project" value="UniProtKB-SubCell"/>
</dbReference>
<gene>
    <name evidence="10" type="ORF">SAMN05661077_1974</name>
</gene>
<feature type="transmembrane region" description="Helical" evidence="8">
    <location>
        <begin position="333"/>
        <end position="359"/>
    </location>
</feature>
<evidence type="ECO:0000256" key="8">
    <source>
        <dbReference type="SAM" id="Phobius"/>
    </source>
</evidence>
<comment type="similarity">
    <text evidence="2">Belongs to the CPA3 antiporters (TC 2.A.63) subunit D family.</text>
</comment>
<sequence>MLAVVALPMLPLAVALLVFVFPELRRWAAVAGTAGIAAALAAAGGEVATEGARRYAIGGWPAPPGIALLADPLSVLLLGLTTVVSGAATFYALGYWAGHRDPDGRPDPRERAFWPLWWMLWAGLNALFLAGDAFNAYVALEVLSLAAVALVAVAGDAGALRAALRYLLVSLAGSLAYLAGVALLYAEHGLLDLASLAEAVEPGPEAVGALAVITAGLLMKTALFPLHFWLPGAHSRAPGPVSAVLSGLVVKAGFFLLLRYWFWVYGGWEVATGTALIGSLGAVAVLWGSVQALAALRLKLLVAYSTVAQLGYLFLAFALISEPGVAGNLGQEGALYLALSHGLAKGGAFLMAGTCLWAAGNDRLEGIGDTLRQLPVSTAAFALAGISLIGLPPTGGFVGKWLLLRAMAESEAWVWLAVIAAGTFLATGYIFRVLVPVFQAGTEPPPLERTPPRIMEVSALLLAVAAVGMGFLAPVFEPLMLGLQGPSP</sequence>
<feature type="transmembrane region" description="Helical" evidence="8">
    <location>
        <begin position="113"/>
        <end position="130"/>
    </location>
</feature>
<keyword evidence="4 7" id="KW-0812">Transmembrane</keyword>
<dbReference type="PANTHER" id="PTHR42703:SF1">
    <property type="entry name" value="NA(+)_H(+) ANTIPORTER SUBUNIT D1"/>
    <property type="match status" value="1"/>
</dbReference>
<dbReference type="PANTHER" id="PTHR42703">
    <property type="entry name" value="NADH DEHYDROGENASE"/>
    <property type="match status" value="1"/>
</dbReference>
<feature type="transmembrane region" description="Helical" evidence="8">
    <location>
        <begin position="300"/>
        <end position="321"/>
    </location>
</feature>
<feature type="transmembrane region" description="Helical" evidence="8">
    <location>
        <begin position="166"/>
        <end position="186"/>
    </location>
</feature>
<feature type="transmembrane region" description="Helical" evidence="8">
    <location>
        <begin position="136"/>
        <end position="154"/>
    </location>
</feature>
<evidence type="ECO:0000256" key="1">
    <source>
        <dbReference type="ARBA" id="ARBA00004651"/>
    </source>
</evidence>
<evidence type="ECO:0000256" key="7">
    <source>
        <dbReference type="RuleBase" id="RU000320"/>
    </source>
</evidence>
<organism evidence="10 11">
    <name type="scientific">Thiohalorhabdus denitrificans</name>
    <dbReference type="NCBI Taxonomy" id="381306"/>
    <lineage>
        <taxon>Bacteria</taxon>
        <taxon>Pseudomonadati</taxon>
        <taxon>Pseudomonadota</taxon>
        <taxon>Gammaproteobacteria</taxon>
        <taxon>Thiohalorhabdales</taxon>
        <taxon>Thiohalorhabdaceae</taxon>
        <taxon>Thiohalorhabdus</taxon>
    </lineage>
</organism>
<reference evidence="11" key="1">
    <citation type="submission" date="2016-10" db="EMBL/GenBank/DDBJ databases">
        <authorList>
            <person name="Varghese N."/>
        </authorList>
    </citation>
    <scope>NUCLEOTIDE SEQUENCE [LARGE SCALE GENOMIC DNA]</scope>
    <source>
        <strain evidence="11">HL 19</strain>
    </source>
</reference>
<feature type="transmembrane region" description="Helical" evidence="8">
    <location>
        <begin position="206"/>
        <end position="229"/>
    </location>
</feature>
<dbReference type="Pfam" id="PF00361">
    <property type="entry name" value="Proton_antipo_M"/>
    <property type="match status" value="1"/>
</dbReference>
<evidence type="ECO:0000256" key="6">
    <source>
        <dbReference type="ARBA" id="ARBA00023136"/>
    </source>
</evidence>
<dbReference type="Proteomes" id="UP000183104">
    <property type="component" value="Unassembled WGS sequence"/>
</dbReference>
<feature type="domain" description="NADH:quinone oxidoreductase/Mrp antiporter transmembrane" evidence="9">
    <location>
        <begin position="130"/>
        <end position="423"/>
    </location>
</feature>
<evidence type="ECO:0000259" key="9">
    <source>
        <dbReference type="Pfam" id="PF00361"/>
    </source>
</evidence>